<dbReference type="EMBL" id="JBIASD010000005">
    <property type="protein sequence ID" value="MFF3666053.1"/>
    <property type="molecule type" value="Genomic_DNA"/>
</dbReference>
<reference evidence="2 3" key="1">
    <citation type="submission" date="2024-10" db="EMBL/GenBank/DDBJ databases">
        <title>The Natural Products Discovery Center: Release of the First 8490 Sequenced Strains for Exploring Actinobacteria Biosynthetic Diversity.</title>
        <authorList>
            <person name="Kalkreuter E."/>
            <person name="Kautsar S.A."/>
            <person name="Yang D."/>
            <person name="Bader C.D."/>
            <person name="Teijaro C.N."/>
            <person name="Fluegel L."/>
            <person name="Davis C.M."/>
            <person name="Simpson J.R."/>
            <person name="Lauterbach L."/>
            <person name="Steele A.D."/>
            <person name="Gui C."/>
            <person name="Meng S."/>
            <person name="Li G."/>
            <person name="Viehrig K."/>
            <person name="Ye F."/>
            <person name="Su P."/>
            <person name="Kiefer A.F."/>
            <person name="Nichols A."/>
            <person name="Cepeda A.J."/>
            <person name="Yan W."/>
            <person name="Fan B."/>
            <person name="Jiang Y."/>
            <person name="Adhikari A."/>
            <person name="Zheng C.-J."/>
            <person name="Schuster L."/>
            <person name="Cowan T.M."/>
            <person name="Smanski M.J."/>
            <person name="Chevrette M.G."/>
            <person name="De Carvalho L.P.S."/>
            <person name="Shen B."/>
        </authorList>
    </citation>
    <scope>NUCLEOTIDE SEQUENCE [LARGE SCALE GENOMIC DNA]</scope>
    <source>
        <strain evidence="2 3">NPDC002173</strain>
    </source>
</reference>
<feature type="transmembrane region" description="Helical" evidence="1">
    <location>
        <begin position="116"/>
        <end position="143"/>
    </location>
</feature>
<keyword evidence="1" id="KW-1133">Transmembrane helix</keyword>
<comment type="caution">
    <text evidence="2">The sequence shown here is derived from an EMBL/GenBank/DDBJ whole genome shotgun (WGS) entry which is preliminary data.</text>
</comment>
<dbReference type="RefSeq" id="WP_387410360.1">
    <property type="nucleotide sequence ID" value="NZ_JBIASD010000005.1"/>
</dbReference>
<gene>
    <name evidence="2" type="ORF">ACFYXI_10710</name>
</gene>
<evidence type="ECO:0008006" key="4">
    <source>
        <dbReference type="Google" id="ProtNLM"/>
    </source>
</evidence>
<evidence type="ECO:0000256" key="1">
    <source>
        <dbReference type="SAM" id="Phobius"/>
    </source>
</evidence>
<feature type="transmembrane region" description="Helical" evidence="1">
    <location>
        <begin position="86"/>
        <end position="104"/>
    </location>
</feature>
<dbReference type="Proteomes" id="UP001602013">
    <property type="component" value="Unassembled WGS sequence"/>
</dbReference>
<protein>
    <recommendedName>
        <fullName evidence="4">DUF4126 domain-containing protein</fullName>
    </recommendedName>
</protein>
<keyword evidence="1" id="KW-0472">Membrane</keyword>
<keyword evidence="3" id="KW-1185">Reference proteome</keyword>
<evidence type="ECO:0000313" key="2">
    <source>
        <dbReference type="EMBL" id="MFF3666053.1"/>
    </source>
</evidence>
<organism evidence="2 3">
    <name type="scientific">Microtetraspora malaysiensis</name>
    <dbReference type="NCBI Taxonomy" id="161358"/>
    <lineage>
        <taxon>Bacteria</taxon>
        <taxon>Bacillati</taxon>
        <taxon>Actinomycetota</taxon>
        <taxon>Actinomycetes</taxon>
        <taxon>Streptosporangiales</taxon>
        <taxon>Streptosporangiaceae</taxon>
        <taxon>Microtetraspora</taxon>
    </lineage>
</organism>
<feature type="transmembrane region" description="Helical" evidence="1">
    <location>
        <begin position="57"/>
        <end position="79"/>
    </location>
</feature>
<proteinExistence type="predicted"/>
<evidence type="ECO:0000313" key="3">
    <source>
        <dbReference type="Proteomes" id="UP001602013"/>
    </source>
</evidence>
<keyword evidence="1" id="KW-0812">Transmembrane</keyword>
<name>A0ABW6SP32_9ACTN</name>
<accession>A0ABW6SP32</accession>
<sequence length="168" mass="16973">MSVARNSLPTVVTLVLVIASGLFGGALVTRVGYLAVPAALGLPLGPPGLRLVPIGETTWTVTLADSVAALVLVAVVALARGGFWRTWGAFLAGAVLADLLRAVVLTQTASAGLGAYAGYLAGALVTGLIWGVALGWLPGLAALPRGKERARAARHTAQASRETAQEGV</sequence>